<dbReference type="Proteomes" id="UP000492820">
    <property type="component" value="Unassembled WGS sequence"/>
</dbReference>
<dbReference type="WBParaSite" id="EgrG_001097150">
    <property type="protein sequence ID" value="EgrG_001097150"/>
    <property type="gene ID" value="EgrG_001097150"/>
</dbReference>
<dbReference type="PANTHER" id="PTHR15909:SF0">
    <property type="entry name" value="LARGE RIBOSOMAL SUBUNIT PROTEIN BL35M"/>
    <property type="match status" value="1"/>
</dbReference>
<reference evidence="1" key="2">
    <citation type="submission" date="2014-06" db="EMBL/GenBank/DDBJ databases">
        <authorList>
            <person name="Aslett M."/>
        </authorList>
    </citation>
    <scope>NUCLEOTIDE SEQUENCE</scope>
</reference>
<gene>
    <name evidence="1" type="ORF">EgrG_001097150</name>
</gene>
<evidence type="ECO:0000313" key="3">
    <source>
        <dbReference type="WBParaSite" id="EgrG_001097150"/>
    </source>
</evidence>
<protein>
    <submittedName>
        <fullName evidence="1 3">Ribosomal protein L35 mitochondrial</fullName>
    </submittedName>
</protein>
<accession>A0A068WXH6</accession>
<keyword evidence="1" id="KW-0689">Ribosomal protein</keyword>
<name>A0A068WXH6_ECHGR</name>
<dbReference type="InterPro" id="IPR019338">
    <property type="entry name" value="Ribosomal_bL35m"/>
</dbReference>
<proteinExistence type="predicted"/>
<reference evidence="3" key="3">
    <citation type="submission" date="2020-10" db="UniProtKB">
        <authorList>
            <consortium name="WormBaseParasite"/>
        </authorList>
    </citation>
    <scope>IDENTIFICATION</scope>
</reference>
<dbReference type="AlphaFoldDB" id="A0A068WXH6"/>
<reference evidence="1 2" key="1">
    <citation type="journal article" date="2013" name="Nature">
        <title>The genomes of four tapeworm species reveal adaptations to parasitism.</title>
        <authorList>
            <person name="Tsai I.J."/>
            <person name="Zarowiecki M."/>
            <person name="Holroyd N."/>
            <person name="Garciarrubio A."/>
            <person name="Sanchez-Flores A."/>
            <person name="Brooks K.L."/>
            <person name="Tracey A."/>
            <person name="Bobes R.J."/>
            <person name="Fragoso G."/>
            <person name="Sciutto E."/>
            <person name="Aslett M."/>
            <person name="Beasley H."/>
            <person name="Bennett H.M."/>
            <person name="Cai J."/>
            <person name="Camicia F."/>
            <person name="Clark R."/>
            <person name="Cucher M."/>
            <person name="De Silva N."/>
            <person name="Day T.A."/>
            <person name="Deplazes P."/>
            <person name="Estrada K."/>
            <person name="Fernandez C."/>
            <person name="Holland P.W."/>
            <person name="Hou J."/>
            <person name="Hu S."/>
            <person name="Huckvale T."/>
            <person name="Hung S.S."/>
            <person name="Kamenetzky L."/>
            <person name="Keane J.A."/>
            <person name="Kiss F."/>
            <person name="Koziol U."/>
            <person name="Lambert O."/>
            <person name="Liu K."/>
            <person name="Luo X."/>
            <person name="Luo Y."/>
            <person name="Macchiaroli N."/>
            <person name="Nichol S."/>
            <person name="Paps J."/>
            <person name="Parkinson J."/>
            <person name="Pouchkina-Stantcheva N."/>
            <person name="Riddiford N."/>
            <person name="Rosenzvit M."/>
            <person name="Salinas G."/>
            <person name="Wasmuth J.D."/>
            <person name="Zamanian M."/>
            <person name="Zheng Y."/>
            <person name="Cai X."/>
            <person name="Soberon X."/>
            <person name="Olson P.D."/>
            <person name="Laclette J.P."/>
            <person name="Brehm K."/>
            <person name="Berriman M."/>
            <person name="Garciarrubio A."/>
            <person name="Bobes R.J."/>
            <person name="Fragoso G."/>
            <person name="Sanchez-Flores A."/>
            <person name="Estrada K."/>
            <person name="Cevallos M.A."/>
            <person name="Morett E."/>
            <person name="Gonzalez V."/>
            <person name="Portillo T."/>
            <person name="Ochoa-Leyva A."/>
            <person name="Jose M.V."/>
            <person name="Sciutto E."/>
            <person name="Landa A."/>
            <person name="Jimenez L."/>
            <person name="Valdes V."/>
            <person name="Carrero J.C."/>
            <person name="Larralde C."/>
            <person name="Morales-Montor J."/>
            <person name="Limon-Lason J."/>
            <person name="Soberon X."/>
            <person name="Laclette J.P."/>
        </authorList>
    </citation>
    <scope>NUCLEOTIDE SEQUENCE [LARGE SCALE GENOMIC DNA]</scope>
</reference>
<keyword evidence="1" id="KW-0687">Ribonucleoprotein</keyword>
<dbReference type="GO" id="GO:1990904">
    <property type="term" value="C:ribonucleoprotein complex"/>
    <property type="evidence" value="ECO:0007669"/>
    <property type="project" value="UniProtKB-KW"/>
</dbReference>
<evidence type="ECO:0000313" key="2">
    <source>
        <dbReference type="Proteomes" id="UP000492820"/>
    </source>
</evidence>
<evidence type="ECO:0000313" key="1">
    <source>
        <dbReference type="EMBL" id="CDS23210.1"/>
    </source>
</evidence>
<dbReference type="PANTHER" id="PTHR15909">
    <property type="entry name" value="39S RIBOSOMAL PROTEIN L35, MITOCHONDRIAL"/>
    <property type="match status" value="1"/>
</dbReference>
<dbReference type="OrthoDB" id="5847109at2759"/>
<dbReference type="GO" id="GO:0005739">
    <property type="term" value="C:mitochondrion"/>
    <property type="evidence" value="ECO:0007669"/>
    <property type="project" value="UniProtKB-SubCell"/>
</dbReference>
<organism evidence="1">
    <name type="scientific">Echinococcus granulosus</name>
    <name type="common">Hydatid tapeworm</name>
    <dbReference type="NCBI Taxonomy" id="6210"/>
    <lineage>
        <taxon>Eukaryota</taxon>
        <taxon>Metazoa</taxon>
        <taxon>Spiralia</taxon>
        <taxon>Lophotrochozoa</taxon>
        <taxon>Platyhelminthes</taxon>
        <taxon>Cestoda</taxon>
        <taxon>Eucestoda</taxon>
        <taxon>Cyclophyllidea</taxon>
        <taxon>Taeniidae</taxon>
        <taxon>Echinococcus</taxon>
        <taxon>Echinococcus granulosus group</taxon>
    </lineage>
</organism>
<dbReference type="EMBL" id="LK028589">
    <property type="protein sequence ID" value="CDS23210.1"/>
    <property type="molecule type" value="Genomic_DNA"/>
</dbReference>
<sequence>MTSILLSTARKFSVERLEPLFSFTSVMTLPVRGVQRQEAKRYWAEDGTFDPPVQVVIDRFKRLRWGAYIHPRAGRRKHLYRKNPWVVAKKDEHILTSRAMSFALDNLLNKEWRRPKFFPEDIYEPYHRRTGVPWDYELHKRRFYP</sequence>
<dbReference type="GO" id="GO:0005840">
    <property type="term" value="C:ribosome"/>
    <property type="evidence" value="ECO:0007669"/>
    <property type="project" value="UniProtKB-KW"/>
</dbReference>